<dbReference type="RefSeq" id="WP_168961651.1">
    <property type="nucleotide sequence ID" value="NZ_JABAEW010000004.1"/>
</dbReference>
<sequence length="432" mass="49700">MVSGETPPSGGNNQPMEAIMECHICQATEELTTYGEIHLCPDCRDEHLKQCSDCGEYFIDNENDYVIDWEGDIYCESCRENLSFCERCEEYSDCNDFVHIVDLDEYWCDSCAESHAYHCDSCGDWTSENHGDSDTTLCRGCFESDYYTCDDCGELVHSSDAMSDDDGTYCRSCYESNHSNDIHNYGYEPCLNFQCADDENDEKPLPYLGFELEAGGVSISERNDIAETISDGEETFYLKEDGSIPDYGFELVSHPITLKRHKELDWEIILKEMSTSGMKSHDLGESGCGLHVHVSRNYLTSYKWLLIDWFISKYQDKFEIIARRKETHWARFKKSNGLPVKDVYGKSNGTRYQAVNFENRNTVEFRLFRGTLNFSTFMATLEVVDALVHWARQLSISDILASKDAFRNFTDYLRSNSLYENAVNYLNDKELI</sequence>
<organism evidence="1 2">
    <name type="scientific">Victivallis vadensis</name>
    <dbReference type="NCBI Taxonomy" id="172901"/>
    <lineage>
        <taxon>Bacteria</taxon>
        <taxon>Pseudomonadati</taxon>
        <taxon>Lentisphaerota</taxon>
        <taxon>Lentisphaeria</taxon>
        <taxon>Victivallales</taxon>
        <taxon>Victivallaceae</taxon>
        <taxon>Victivallis</taxon>
    </lineage>
</organism>
<accession>A0A848AQW3</accession>
<evidence type="ECO:0000313" key="1">
    <source>
        <dbReference type="EMBL" id="NMD85685.1"/>
    </source>
</evidence>
<protein>
    <recommendedName>
        <fullName evidence="3">Amidoligase enzyme</fullName>
    </recommendedName>
</protein>
<gene>
    <name evidence="1" type="ORF">HF882_03720</name>
</gene>
<evidence type="ECO:0000313" key="2">
    <source>
        <dbReference type="Proteomes" id="UP000576225"/>
    </source>
</evidence>
<name>A0A848AQW3_9BACT</name>
<evidence type="ECO:0008006" key="3">
    <source>
        <dbReference type="Google" id="ProtNLM"/>
    </source>
</evidence>
<dbReference type="Proteomes" id="UP000576225">
    <property type="component" value="Unassembled WGS sequence"/>
</dbReference>
<dbReference type="AlphaFoldDB" id="A0A848AQW3"/>
<reference evidence="1 2" key="1">
    <citation type="submission" date="2020-04" db="EMBL/GenBank/DDBJ databases">
        <authorList>
            <person name="Hitch T.C.A."/>
            <person name="Wylensek D."/>
            <person name="Clavel T."/>
        </authorList>
    </citation>
    <scope>NUCLEOTIDE SEQUENCE [LARGE SCALE GENOMIC DNA]</scope>
    <source>
        <strain evidence="1 2">COR2-253-APC-1A</strain>
    </source>
</reference>
<comment type="caution">
    <text evidence="1">The sequence shown here is derived from an EMBL/GenBank/DDBJ whole genome shotgun (WGS) entry which is preliminary data.</text>
</comment>
<proteinExistence type="predicted"/>
<dbReference type="EMBL" id="JABAEW010000004">
    <property type="protein sequence ID" value="NMD85685.1"/>
    <property type="molecule type" value="Genomic_DNA"/>
</dbReference>